<dbReference type="SUPFAM" id="SSF54768">
    <property type="entry name" value="dsRNA-binding domain-like"/>
    <property type="match status" value="1"/>
</dbReference>
<gene>
    <name evidence="10" type="ORF">LSAT_V11C700379110</name>
</gene>
<proteinExistence type="predicted"/>
<reference evidence="10 11" key="1">
    <citation type="journal article" date="2017" name="Nat. Commun.">
        <title>Genome assembly with in vitro proximity ligation data and whole-genome triplication in lettuce.</title>
        <authorList>
            <person name="Reyes-Chin-Wo S."/>
            <person name="Wang Z."/>
            <person name="Yang X."/>
            <person name="Kozik A."/>
            <person name="Arikit S."/>
            <person name="Song C."/>
            <person name="Xia L."/>
            <person name="Froenicke L."/>
            <person name="Lavelle D.O."/>
            <person name="Truco M.J."/>
            <person name="Xia R."/>
            <person name="Zhu S."/>
            <person name="Xu C."/>
            <person name="Xu H."/>
            <person name="Xu X."/>
            <person name="Cox K."/>
            <person name="Korf I."/>
            <person name="Meyers B.C."/>
            <person name="Michelmore R.W."/>
        </authorList>
    </citation>
    <scope>NUCLEOTIDE SEQUENCE [LARGE SCALE GENOMIC DNA]</scope>
    <source>
        <strain evidence="11">cv. Salinas</strain>
        <tissue evidence="10">Seedlings</tissue>
    </source>
</reference>
<protein>
    <recommendedName>
        <fullName evidence="9">RNase III domain-containing protein</fullName>
    </recommendedName>
</protein>
<dbReference type="InterPro" id="IPR036389">
    <property type="entry name" value="RNase_III_sf"/>
</dbReference>
<evidence type="ECO:0000256" key="4">
    <source>
        <dbReference type="ARBA" id="ARBA00022723"/>
    </source>
</evidence>
<dbReference type="Pfam" id="PF00035">
    <property type="entry name" value="dsrm"/>
    <property type="match status" value="1"/>
</dbReference>
<dbReference type="Gene3D" id="3.30.160.20">
    <property type="match status" value="1"/>
</dbReference>
<dbReference type="Gramene" id="rna-gnl|WGS:NBSK|LSAT_7X92980_mrna">
    <property type="protein sequence ID" value="cds-PLY85687.1"/>
    <property type="gene ID" value="gene-LSAT_7X92980"/>
</dbReference>
<dbReference type="PANTHER" id="PTHR14950">
    <property type="entry name" value="DICER-RELATED"/>
    <property type="match status" value="1"/>
</dbReference>
<keyword evidence="6" id="KW-0378">Hydrolase</keyword>
<evidence type="ECO:0000256" key="6">
    <source>
        <dbReference type="ARBA" id="ARBA00022801"/>
    </source>
</evidence>
<dbReference type="EMBL" id="NBSK02000007">
    <property type="protein sequence ID" value="KAJ0196716.1"/>
    <property type="molecule type" value="Genomic_DNA"/>
</dbReference>
<comment type="cofactor">
    <cofactor evidence="1">
        <name>Mn(2+)</name>
        <dbReference type="ChEBI" id="CHEBI:29035"/>
    </cofactor>
</comment>
<sequence>MNGSVIMSDSSLQPSLKEVEKIIGYEFKNKGLLKEAFTHYTYKDIDCSESYERLEYLGGSFLNLMIAKEHYLLYPDMTSGELTRLRAANIDIEALARAAFKHGLHRFLRHQDHLYDEWIQELIEGIKEYPLHSTGLIHSPKIFADILESLVGVVYVDTNLLVDATWEVVMNLLQPLVIPENLNLNPVTRFNEMFQKIGIKSEYKDLWDDRKEIEIYVDEKLIGIGNNKNKKTIAKNKAAAQAYENLAKQLAMENGAFVYEL</sequence>
<dbReference type="FunFam" id="1.10.1520.10:FF:000004">
    <property type="entry name" value="Endoribonuclease dicer-like 1"/>
    <property type="match status" value="1"/>
</dbReference>
<accession>A0A9R1X2G8</accession>
<dbReference type="CDD" id="cd00593">
    <property type="entry name" value="RIBOc"/>
    <property type="match status" value="1"/>
</dbReference>
<evidence type="ECO:0000256" key="1">
    <source>
        <dbReference type="ARBA" id="ARBA00001936"/>
    </source>
</evidence>
<evidence type="ECO:0000256" key="3">
    <source>
        <dbReference type="ARBA" id="ARBA00022722"/>
    </source>
</evidence>
<evidence type="ECO:0000256" key="5">
    <source>
        <dbReference type="ARBA" id="ARBA00022759"/>
    </source>
</evidence>
<keyword evidence="3" id="KW-0540">Nuclease</keyword>
<evidence type="ECO:0000259" key="9">
    <source>
        <dbReference type="PROSITE" id="PS50142"/>
    </source>
</evidence>
<keyword evidence="11" id="KW-1185">Reference proteome</keyword>
<evidence type="ECO:0000256" key="8">
    <source>
        <dbReference type="ARBA" id="ARBA00022884"/>
    </source>
</evidence>
<dbReference type="InterPro" id="IPR014720">
    <property type="entry name" value="dsRBD_dom"/>
</dbReference>
<dbReference type="GO" id="GO:0030422">
    <property type="term" value="P:siRNA processing"/>
    <property type="evidence" value="ECO:0000318"/>
    <property type="project" value="GO_Central"/>
</dbReference>
<comment type="cofactor">
    <cofactor evidence="2">
        <name>Mg(2+)</name>
        <dbReference type="ChEBI" id="CHEBI:18420"/>
    </cofactor>
</comment>
<dbReference type="AlphaFoldDB" id="A0A9R1X2G8"/>
<dbReference type="GO" id="GO:0005737">
    <property type="term" value="C:cytoplasm"/>
    <property type="evidence" value="ECO:0000318"/>
    <property type="project" value="GO_Central"/>
</dbReference>
<evidence type="ECO:0000256" key="7">
    <source>
        <dbReference type="ARBA" id="ARBA00022842"/>
    </source>
</evidence>
<evidence type="ECO:0000313" key="11">
    <source>
        <dbReference type="Proteomes" id="UP000235145"/>
    </source>
</evidence>
<keyword evidence="8" id="KW-0694">RNA-binding</keyword>
<organism evidence="10 11">
    <name type="scientific">Lactuca sativa</name>
    <name type="common">Garden lettuce</name>
    <dbReference type="NCBI Taxonomy" id="4236"/>
    <lineage>
        <taxon>Eukaryota</taxon>
        <taxon>Viridiplantae</taxon>
        <taxon>Streptophyta</taxon>
        <taxon>Embryophyta</taxon>
        <taxon>Tracheophyta</taxon>
        <taxon>Spermatophyta</taxon>
        <taxon>Magnoliopsida</taxon>
        <taxon>eudicotyledons</taxon>
        <taxon>Gunneridae</taxon>
        <taxon>Pentapetalae</taxon>
        <taxon>asterids</taxon>
        <taxon>campanulids</taxon>
        <taxon>Asterales</taxon>
        <taxon>Asteraceae</taxon>
        <taxon>Cichorioideae</taxon>
        <taxon>Cichorieae</taxon>
        <taxon>Lactucinae</taxon>
        <taxon>Lactuca</taxon>
    </lineage>
</organism>
<evidence type="ECO:0000313" key="10">
    <source>
        <dbReference type="EMBL" id="KAJ0196716.1"/>
    </source>
</evidence>
<evidence type="ECO:0000256" key="2">
    <source>
        <dbReference type="ARBA" id="ARBA00001946"/>
    </source>
</evidence>
<comment type="caution">
    <text evidence="10">The sequence shown here is derived from an EMBL/GenBank/DDBJ whole genome shotgun (WGS) entry which is preliminary data.</text>
</comment>
<dbReference type="Gene3D" id="1.10.1520.10">
    <property type="entry name" value="Ribonuclease III domain"/>
    <property type="match status" value="1"/>
</dbReference>
<dbReference type="OrthoDB" id="416741at2759"/>
<dbReference type="Pfam" id="PF00636">
    <property type="entry name" value="Ribonuclease_3"/>
    <property type="match status" value="1"/>
</dbReference>
<keyword evidence="5" id="KW-0255">Endonuclease</keyword>
<dbReference type="GO" id="GO:0046872">
    <property type="term" value="F:metal ion binding"/>
    <property type="evidence" value="ECO:0007669"/>
    <property type="project" value="UniProtKB-KW"/>
</dbReference>
<dbReference type="GO" id="GO:0005634">
    <property type="term" value="C:nucleus"/>
    <property type="evidence" value="ECO:0000318"/>
    <property type="project" value="GO_Central"/>
</dbReference>
<dbReference type="SUPFAM" id="SSF69065">
    <property type="entry name" value="RNase III domain-like"/>
    <property type="match status" value="1"/>
</dbReference>
<dbReference type="InterPro" id="IPR000999">
    <property type="entry name" value="RNase_III_dom"/>
</dbReference>
<feature type="domain" description="RNase III" evidence="9">
    <location>
        <begin position="16"/>
        <end position="159"/>
    </location>
</feature>
<dbReference type="GO" id="GO:0004525">
    <property type="term" value="F:ribonuclease III activity"/>
    <property type="evidence" value="ECO:0000318"/>
    <property type="project" value="GO_Central"/>
</dbReference>
<dbReference type="PANTHER" id="PTHR14950:SF63">
    <property type="entry name" value="RIBONUCLEASE III-RELATED"/>
    <property type="match status" value="1"/>
</dbReference>
<name>A0A9R1X2G8_LACSA</name>
<dbReference type="GO" id="GO:0003723">
    <property type="term" value="F:RNA binding"/>
    <property type="evidence" value="ECO:0000318"/>
    <property type="project" value="GO_Central"/>
</dbReference>
<keyword evidence="4" id="KW-0479">Metal-binding</keyword>
<dbReference type="PROSITE" id="PS50142">
    <property type="entry name" value="RNASE_3_2"/>
    <property type="match status" value="1"/>
</dbReference>
<dbReference type="SMART" id="SM00535">
    <property type="entry name" value="RIBOc"/>
    <property type="match status" value="1"/>
</dbReference>
<keyword evidence="7" id="KW-0460">Magnesium</keyword>
<dbReference type="Proteomes" id="UP000235145">
    <property type="component" value="Unassembled WGS sequence"/>
</dbReference>